<comment type="caution">
    <text evidence="8">The sequence shown here is derived from an EMBL/GenBank/DDBJ whole genome shotgun (WGS) entry which is preliminary data.</text>
</comment>
<feature type="transmembrane region" description="Helical" evidence="6">
    <location>
        <begin position="210"/>
        <end position="236"/>
    </location>
</feature>
<evidence type="ECO:0000256" key="1">
    <source>
        <dbReference type="ARBA" id="ARBA00004651"/>
    </source>
</evidence>
<comment type="subcellular location">
    <subcellularLocation>
        <location evidence="1">Cell membrane</location>
        <topology evidence="1">Multi-pass membrane protein</topology>
    </subcellularLocation>
</comment>
<accession>A0ABT9UXL9</accession>
<evidence type="ECO:0000256" key="4">
    <source>
        <dbReference type="ARBA" id="ARBA00022989"/>
    </source>
</evidence>
<dbReference type="InterPro" id="IPR003838">
    <property type="entry name" value="ABC3_permease_C"/>
</dbReference>
<dbReference type="Pfam" id="PF02687">
    <property type="entry name" value="FtsX"/>
    <property type="match status" value="1"/>
</dbReference>
<keyword evidence="2" id="KW-1003">Cell membrane</keyword>
<keyword evidence="4 6" id="KW-1133">Transmembrane helix</keyword>
<gene>
    <name evidence="8" type="ORF">J2S18_003039</name>
</gene>
<keyword evidence="3 6" id="KW-0812">Transmembrane</keyword>
<sequence>MSKFFKNKGFTGYLFLNLFLVLVTLIFVVSMGMDIFLKVNSNKKVMNLNNYICVKNEDNLNNNMPYYKSTILSDSESGKEYNVIFISPEFLNLKEFKIKDSKNPISKMDKKDVLVGKNLNLKEGENLKIKGFTTDVNVSVKGILEDEYLWIKNDVVPSSLDNNIVILDRKTDMESSPRIFKGESEKNTDKNFIPIYKHILKNIFNKSGEIYVSLIFFVVLMIIAINSMSIILRLIINKRKKEFGIKYSLGATPKDVLKEIASEIFFILIGVIVFAILVSSIIQKIIPSKLGYTFNLWSLVISICIYIVMISIALYKIKKDIINITISYVIKRSN</sequence>
<evidence type="ECO:0000256" key="6">
    <source>
        <dbReference type="SAM" id="Phobius"/>
    </source>
</evidence>
<feature type="transmembrane region" description="Helical" evidence="6">
    <location>
        <begin position="294"/>
        <end position="315"/>
    </location>
</feature>
<feature type="transmembrane region" description="Helical" evidence="6">
    <location>
        <begin position="12"/>
        <end position="37"/>
    </location>
</feature>
<evidence type="ECO:0000259" key="7">
    <source>
        <dbReference type="Pfam" id="PF02687"/>
    </source>
</evidence>
<evidence type="ECO:0000313" key="8">
    <source>
        <dbReference type="EMBL" id="MDQ0151063.1"/>
    </source>
</evidence>
<evidence type="ECO:0000256" key="3">
    <source>
        <dbReference type="ARBA" id="ARBA00022692"/>
    </source>
</evidence>
<proteinExistence type="predicted"/>
<evidence type="ECO:0000256" key="2">
    <source>
        <dbReference type="ARBA" id="ARBA00022475"/>
    </source>
</evidence>
<feature type="transmembrane region" description="Helical" evidence="6">
    <location>
        <begin position="264"/>
        <end position="282"/>
    </location>
</feature>
<dbReference type="Proteomes" id="UP001228504">
    <property type="component" value="Unassembled WGS sequence"/>
</dbReference>
<organism evidence="8 9">
    <name type="scientific">Eubacterium multiforme</name>
    <dbReference type="NCBI Taxonomy" id="83339"/>
    <lineage>
        <taxon>Bacteria</taxon>
        <taxon>Bacillati</taxon>
        <taxon>Bacillota</taxon>
        <taxon>Clostridia</taxon>
        <taxon>Eubacteriales</taxon>
        <taxon>Eubacteriaceae</taxon>
        <taxon>Eubacterium</taxon>
    </lineage>
</organism>
<name>A0ABT9UXL9_9FIRM</name>
<dbReference type="RefSeq" id="WP_307488010.1">
    <property type="nucleotide sequence ID" value="NZ_JAUSUF010000017.1"/>
</dbReference>
<keyword evidence="5 6" id="KW-0472">Membrane</keyword>
<evidence type="ECO:0000256" key="5">
    <source>
        <dbReference type="ARBA" id="ARBA00023136"/>
    </source>
</evidence>
<evidence type="ECO:0000313" key="9">
    <source>
        <dbReference type="Proteomes" id="UP001228504"/>
    </source>
</evidence>
<reference evidence="8 9" key="1">
    <citation type="submission" date="2023-07" db="EMBL/GenBank/DDBJ databases">
        <title>Genomic Encyclopedia of Type Strains, Phase IV (KMG-IV): sequencing the most valuable type-strain genomes for metagenomic binning, comparative biology and taxonomic classification.</title>
        <authorList>
            <person name="Goeker M."/>
        </authorList>
    </citation>
    <scope>NUCLEOTIDE SEQUENCE [LARGE SCALE GENOMIC DNA]</scope>
    <source>
        <strain evidence="8 9">DSM 20694</strain>
    </source>
</reference>
<dbReference type="EMBL" id="JAUSUF010000017">
    <property type="protein sequence ID" value="MDQ0151063.1"/>
    <property type="molecule type" value="Genomic_DNA"/>
</dbReference>
<keyword evidence="9" id="KW-1185">Reference proteome</keyword>
<protein>
    <submittedName>
        <fullName evidence="8">ABC transport system permease protein</fullName>
    </submittedName>
</protein>
<feature type="domain" description="ABC3 transporter permease C-terminal" evidence="7">
    <location>
        <begin position="215"/>
        <end position="314"/>
    </location>
</feature>